<dbReference type="RefSeq" id="WP_270920293.1">
    <property type="nucleotide sequence ID" value="NZ_CP127247.1"/>
</dbReference>
<dbReference type="EMBL" id="CP127247">
    <property type="protein sequence ID" value="WIY25244.1"/>
    <property type="molecule type" value="Genomic_DNA"/>
</dbReference>
<dbReference type="Proteomes" id="UP001238334">
    <property type="component" value="Chromosome"/>
</dbReference>
<sequence>MIIGKNDEMEHCAPDIQHAVFELIPANKRLCQIDKGHFGLLDPLSSEFEKSATVQVNVLREILACNQHHASSTIQKLCCPHSETFGERLMRGSISVMAQPPVPYDAYEKADMVFAPMRHLPLLAQKVGAVDQAVPLKGWDLPDEFATRHCQPAGKRDYVQILHLGFLPIWVAMIGKLVRNHEK</sequence>
<evidence type="ECO:0000313" key="1">
    <source>
        <dbReference type="EMBL" id="WIY25244.1"/>
    </source>
</evidence>
<name>A0A9Y2P4E8_9RHOB</name>
<dbReference type="AlphaFoldDB" id="A0A9Y2P4E8"/>
<proteinExistence type="predicted"/>
<evidence type="ECO:0000313" key="2">
    <source>
        <dbReference type="Proteomes" id="UP001238334"/>
    </source>
</evidence>
<organism evidence="1 2">
    <name type="scientific">Parasedimentitalea psychrophila</name>
    <dbReference type="NCBI Taxonomy" id="2997337"/>
    <lineage>
        <taxon>Bacteria</taxon>
        <taxon>Pseudomonadati</taxon>
        <taxon>Pseudomonadota</taxon>
        <taxon>Alphaproteobacteria</taxon>
        <taxon>Rhodobacterales</taxon>
        <taxon>Paracoccaceae</taxon>
        <taxon>Parasedimentitalea</taxon>
    </lineage>
</organism>
<accession>A0A9Y2P4E8</accession>
<gene>
    <name evidence="1" type="ORF">QPJ95_22645</name>
</gene>
<keyword evidence="2" id="KW-1185">Reference proteome</keyword>
<protein>
    <submittedName>
        <fullName evidence="1">Uncharacterized protein</fullName>
    </submittedName>
</protein>
<dbReference type="KEGG" id="ppso:QPJ95_22645"/>
<reference evidence="1 2" key="1">
    <citation type="submission" date="2023-06" db="EMBL/GenBank/DDBJ databases">
        <title>Parasedimentitalea psychrophila sp. nov., a psychrophilic bacterium isolated from deep-sea sediment.</title>
        <authorList>
            <person name="Li A."/>
        </authorList>
    </citation>
    <scope>NUCLEOTIDE SEQUENCE [LARGE SCALE GENOMIC DNA]</scope>
    <source>
        <strain evidence="1 2">QS115</strain>
    </source>
</reference>